<proteinExistence type="predicted"/>
<evidence type="ECO:0000313" key="1">
    <source>
        <dbReference type="EMBL" id="MBX55639.1"/>
    </source>
</evidence>
<sequence length="44" mass="4887">MSNEMPGERNTSIIQNLTNKTIGYAQNMQSSRTKNVLACITRNG</sequence>
<organism evidence="1">
    <name type="scientific">Rhizophora mucronata</name>
    <name type="common">Asiatic mangrove</name>
    <dbReference type="NCBI Taxonomy" id="61149"/>
    <lineage>
        <taxon>Eukaryota</taxon>
        <taxon>Viridiplantae</taxon>
        <taxon>Streptophyta</taxon>
        <taxon>Embryophyta</taxon>
        <taxon>Tracheophyta</taxon>
        <taxon>Spermatophyta</taxon>
        <taxon>Magnoliopsida</taxon>
        <taxon>eudicotyledons</taxon>
        <taxon>Gunneridae</taxon>
        <taxon>Pentapetalae</taxon>
        <taxon>rosids</taxon>
        <taxon>fabids</taxon>
        <taxon>Malpighiales</taxon>
        <taxon>Rhizophoraceae</taxon>
        <taxon>Rhizophora</taxon>
    </lineage>
</organism>
<dbReference type="AlphaFoldDB" id="A0A2P2PLY7"/>
<name>A0A2P2PLY7_RHIMU</name>
<accession>A0A2P2PLY7</accession>
<reference evidence="1" key="1">
    <citation type="submission" date="2018-02" db="EMBL/GenBank/DDBJ databases">
        <title>Rhizophora mucronata_Transcriptome.</title>
        <authorList>
            <person name="Meera S.P."/>
            <person name="Sreeshan A."/>
            <person name="Augustine A."/>
        </authorList>
    </citation>
    <scope>NUCLEOTIDE SEQUENCE</scope>
    <source>
        <tissue evidence="1">Leaf</tissue>
    </source>
</reference>
<protein>
    <submittedName>
        <fullName evidence="1">Uncharacterized protein</fullName>
    </submittedName>
</protein>
<dbReference type="EMBL" id="GGEC01075155">
    <property type="protein sequence ID" value="MBX55639.1"/>
    <property type="molecule type" value="Transcribed_RNA"/>
</dbReference>